<evidence type="ECO:0000313" key="4">
    <source>
        <dbReference type="Proteomes" id="UP000287233"/>
    </source>
</evidence>
<name>A0A410FV90_BIPS1</name>
<gene>
    <name evidence="3" type="ORF">BIP78_1259</name>
</gene>
<dbReference type="PANTHER" id="PTHR36842:SF1">
    <property type="entry name" value="PROTEIN TOLB"/>
    <property type="match status" value="1"/>
</dbReference>
<keyword evidence="1" id="KW-0472">Membrane</keyword>
<dbReference type="SUPFAM" id="SSF69304">
    <property type="entry name" value="Tricorn protease N-terminal domain"/>
    <property type="match status" value="1"/>
</dbReference>
<feature type="transmembrane region" description="Helical" evidence="1">
    <location>
        <begin position="20"/>
        <end position="39"/>
    </location>
</feature>
<dbReference type="AlphaFoldDB" id="A0A410FV90"/>
<dbReference type="Proteomes" id="UP000287233">
    <property type="component" value="Chromosome"/>
</dbReference>
<dbReference type="KEGG" id="bih:BIP78_1259"/>
<keyword evidence="1" id="KW-1133">Transmembrane helix</keyword>
<evidence type="ECO:0000256" key="1">
    <source>
        <dbReference type="SAM" id="Phobius"/>
    </source>
</evidence>
<organism evidence="3 4">
    <name type="scientific">Bipolaricaulis sibiricus</name>
    <dbReference type="NCBI Taxonomy" id="2501609"/>
    <lineage>
        <taxon>Bacteria</taxon>
        <taxon>Candidatus Bipolaricaulota</taxon>
        <taxon>Candidatus Bipolaricaulia</taxon>
        <taxon>Candidatus Bipolaricaulales</taxon>
        <taxon>Candidatus Bipolaricaulaceae</taxon>
        <taxon>Candidatus Bipolaricaulis</taxon>
    </lineage>
</organism>
<dbReference type="Pfam" id="PF00930">
    <property type="entry name" value="DPPIV_N"/>
    <property type="match status" value="1"/>
</dbReference>
<evidence type="ECO:0000259" key="2">
    <source>
        <dbReference type="Pfam" id="PF00930"/>
    </source>
</evidence>
<dbReference type="PANTHER" id="PTHR36842">
    <property type="entry name" value="PROTEIN TOLB HOMOLOG"/>
    <property type="match status" value="1"/>
</dbReference>
<evidence type="ECO:0000313" key="3">
    <source>
        <dbReference type="EMBL" id="QAA77025.1"/>
    </source>
</evidence>
<feature type="domain" description="Dipeptidylpeptidase IV N-terminal" evidence="2">
    <location>
        <begin position="70"/>
        <end position="141"/>
    </location>
</feature>
<sequence length="180" mass="19661">MGQRKRIVAKKGDDVVRITLTGLVLGVIGLTLTGCAFFGNEEQPVDFWQPTLSPDGSTLAYIAKGAKSYDLFTLDLATGSERLLLALERDIVYPSWSPDGARLAFMYVQDKDNWDIFTVDVQTGNVFRVTSDPAADANPTWTASGQILFNSNRGGRWGAYTINADGTGLRKVSFDRSGQD</sequence>
<dbReference type="PROSITE" id="PS51257">
    <property type="entry name" value="PROKAR_LIPOPROTEIN"/>
    <property type="match status" value="1"/>
</dbReference>
<protein>
    <recommendedName>
        <fullName evidence="2">Dipeptidylpeptidase IV N-terminal domain-containing protein</fullName>
    </recommendedName>
</protein>
<reference evidence="4" key="1">
    <citation type="submission" date="2018-12" db="EMBL/GenBank/DDBJ databases">
        <title>Complete genome sequence of an uncultured bacterium of the candidate phylum Bipolaricaulota.</title>
        <authorList>
            <person name="Kadnikov V.V."/>
            <person name="Mardanov A.V."/>
            <person name="Beletsky A.V."/>
            <person name="Frank Y.A."/>
            <person name="Karnachuk O.V."/>
            <person name="Ravin N.V."/>
        </authorList>
    </citation>
    <scope>NUCLEOTIDE SEQUENCE [LARGE SCALE GENOMIC DNA]</scope>
</reference>
<proteinExistence type="predicted"/>
<dbReference type="GO" id="GO:0006508">
    <property type="term" value="P:proteolysis"/>
    <property type="evidence" value="ECO:0007669"/>
    <property type="project" value="InterPro"/>
</dbReference>
<accession>A0A410FV90</accession>
<dbReference type="InterPro" id="IPR011042">
    <property type="entry name" value="6-blade_b-propeller_TolB-like"/>
</dbReference>
<dbReference type="InterPro" id="IPR002469">
    <property type="entry name" value="Peptidase_S9B_N"/>
</dbReference>
<dbReference type="Gene3D" id="2.120.10.30">
    <property type="entry name" value="TolB, C-terminal domain"/>
    <property type="match status" value="1"/>
</dbReference>
<dbReference type="EMBL" id="CP034928">
    <property type="protein sequence ID" value="QAA77025.1"/>
    <property type="molecule type" value="Genomic_DNA"/>
</dbReference>
<keyword evidence="1" id="KW-0812">Transmembrane</keyword>